<evidence type="ECO:0000313" key="1">
    <source>
        <dbReference type="EMBL" id="KUG29054.1"/>
    </source>
</evidence>
<dbReference type="EMBL" id="LNQE01000138">
    <property type="protein sequence ID" value="KUG29054.1"/>
    <property type="molecule type" value="Genomic_DNA"/>
</dbReference>
<organism evidence="1">
    <name type="scientific">hydrocarbon metagenome</name>
    <dbReference type="NCBI Taxonomy" id="938273"/>
    <lineage>
        <taxon>unclassified sequences</taxon>
        <taxon>metagenomes</taxon>
        <taxon>ecological metagenomes</taxon>
    </lineage>
</organism>
<reference evidence="1" key="1">
    <citation type="journal article" date="2015" name="Proc. Natl. Acad. Sci. U.S.A.">
        <title>Networks of energetic and metabolic interactions define dynamics in microbial communities.</title>
        <authorList>
            <person name="Embree M."/>
            <person name="Liu J.K."/>
            <person name="Al-Bassam M.M."/>
            <person name="Zengler K."/>
        </authorList>
    </citation>
    <scope>NUCLEOTIDE SEQUENCE</scope>
</reference>
<proteinExistence type="predicted"/>
<comment type="caution">
    <text evidence="1">The sequence shown here is derived from an EMBL/GenBank/DDBJ whole genome shotgun (WGS) entry which is preliminary data.</text>
</comment>
<gene>
    <name evidence="1" type="ORF">ASZ90_001067</name>
</gene>
<name>A0A0W8G7Q7_9ZZZZ</name>
<sequence>MRLAVYLPLRLAVRLAMLSALALALAILLAGRMPPGVNWDASQDSLLVAGAAAAGCFESGAVADPGARLPHGVSETPVCFASRASAKAPLRHLLPAPGFGKRNLPTEGDYAFLWTRLRTLSPLCRIACG</sequence>
<dbReference type="AlphaFoldDB" id="A0A0W8G7Q7"/>
<protein>
    <submittedName>
        <fullName evidence="1">Uncharacterized protein</fullName>
    </submittedName>
</protein>
<accession>A0A0W8G7Q7</accession>